<dbReference type="Proteomes" id="UP001268819">
    <property type="component" value="Unassembled WGS sequence"/>
</dbReference>
<dbReference type="InterPro" id="IPR029058">
    <property type="entry name" value="AB_hydrolase_fold"/>
</dbReference>
<comment type="caution">
    <text evidence="2">The sequence shown here is derived from an EMBL/GenBank/DDBJ whole genome shotgun (WGS) entry which is preliminary data.</text>
</comment>
<name>A0ABU1PX98_9PSEU</name>
<accession>A0ABU1PX98</accession>
<dbReference type="RefSeq" id="WP_310308288.1">
    <property type="nucleotide sequence ID" value="NZ_BAAAXB010000001.1"/>
</dbReference>
<dbReference type="InterPro" id="IPR005152">
    <property type="entry name" value="Lipase_secreted"/>
</dbReference>
<dbReference type="Pfam" id="PF03583">
    <property type="entry name" value="LIP"/>
    <property type="match status" value="1"/>
</dbReference>
<keyword evidence="2" id="KW-0378">Hydrolase</keyword>
<evidence type="ECO:0000313" key="2">
    <source>
        <dbReference type="EMBL" id="MDR6595241.1"/>
    </source>
</evidence>
<evidence type="ECO:0000313" key="3">
    <source>
        <dbReference type="Proteomes" id="UP001268819"/>
    </source>
</evidence>
<dbReference type="CDD" id="cd00051">
    <property type="entry name" value="EFh"/>
    <property type="match status" value="1"/>
</dbReference>
<dbReference type="InterPro" id="IPR002048">
    <property type="entry name" value="EF_hand_dom"/>
</dbReference>
<keyword evidence="3" id="KW-1185">Reference proteome</keyword>
<gene>
    <name evidence="2" type="ORF">J2S66_003625</name>
</gene>
<protein>
    <submittedName>
        <fullName evidence="2">Dienelactone hydrolase</fullName>
    </submittedName>
</protein>
<reference evidence="2 3" key="1">
    <citation type="submission" date="2023-07" db="EMBL/GenBank/DDBJ databases">
        <title>Sequencing the genomes of 1000 actinobacteria strains.</title>
        <authorList>
            <person name="Klenk H.-P."/>
        </authorList>
    </citation>
    <scope>NUCLEOTIDE SEQUENCE [LARGE SCALE GENOMIC DNA]</scope>
    <source>
        <strain evidence="2 3">DSM 43749</strain>
    </source>
</reference>
<dbReference type="PANTHER" id="PTHR34853">
    <property type="match status" value="1"/>
</dbReference>
<dbReference type="SUPFAM" id="SSF53474">
    <property type="entry name" value="alpha/beta-Hydrolases"/>
    <property type="match status" value="1"/>
</dbReference>
<dbReference type="InterPro" id="IPR018247">
    <property type="entry name" value="EF_Hand_1_Ca_BS"/>
</dbReference>
<organism evidence="2 3">
    <name type="scientific">Saccharothrix longispora</name>
    <dbReference type="NCBI Taxonomy" id="33920"/>
    <lineage>
        <taxon>Bacteria</taxon>
        <taxon>Bacillati</taxon>
        <taxon>Actinomycetota</taxon>
        <taxon>Actinomycetes</taxon>
        <taxon>Pseudonocardiales</taxon>
        <taxon>Pseudonocardiaceae</taxon>
        <taxon>Saccharothrix</taxon>
    </lineage>
</organism>
<evidence type="ECO:0000259" key="1">
    <source>
        <dbReference type="PROSITE" id="PS50222"/>
    </source>
</evidence>
<dbReference type="EMBL" id="JAVDSG010000001">
    <property type="protein sequence ID" value="MDR6595241.1"/>
    <property type="molecule type" value="Genomic_DNA"/>
</dbReference>
<dbReference type="Gene3D" id="3.40.50.1820">
    <property type="entry name" value="alpha/beta hydrolase"/>
    <property type="match status" value="2"/>
</dbReference>
<dbReference type="GO" id="GO:0016787">
    <property type="term" value="F:hydrolase activity"/>
    <property type="evidence" value="ECO:0007669"/>
    <property type="project" value="UniProtKB-KW"/>
</dbReference>
<dbReference type="PANTHER" id="PTHR34853:SF1">
    <property type="entry name" value="LIPASE 5"/>
    <property type="match status" value="1"/>
</dbReference>
<dbReference type="Gene3D" id="1.10.238.10">
    <property type="entry name" value="EF-hand"/>
    <property type="match status" value="1"/>
</dbReference>
<dbReference type="InterPro" id="IPR011992">
    <property type="entry name" value="EF-hand-dom_pair"/>
</dbReference>
<dbReference type="PROSITE" id="PS50222">
    <property type="entry name" value="EF_HAND_2"/>
    <property type="match status" value="1"/>
</dbReference>
<sequence length="516" mass="54276">MRVPGAVLDRSPLPAHLWPDAASAALRIAYQGLGYDGAGREVSGTVFLPSVDAPPGGWPVVAYAHGTTGLADHCAPSLVGLSRLEREHVGRWLAAGYAVTATDYEGLATPGPHPYFNGEAVADDVVDAVRAARRVDPRVGRTWVVVGFSQGGHAALFTGLVATGYAPELDFRGTIALAPPVHLPMLVDLVTADGARPLPVLLPFLLAGVRASHPDFDARPLLTATGARLLDVAASATLVDMFRAVARLTNDDGGTTGLPARPGVAPVLRACRVPVSRMDRPVYLTAGTADEVVPPAVVERFAADLARAGTDLRFDRHEGATHADVLAAGHADLVAWADALPARVPDPAPPRFALFDADGDGRLTADDYEVFALRLVQAFGEPPGSPRALAVRRGYRALWRGVAERSDTDLDGQVGREEFLRWLAEGSRSGFEHAVRPLAEAVLALADDGDGTTTIVEFTRLLTACGLPPDRAADVPAAFDHDAGGTVSTAEVVAVVRDFCLDPAPGKPGHWLFGRL</sequence>
<feature type="domain" description="EF-hand" evidence="1">
    <location>
        <begin position="352"/>
        <end position="378"/>
    </location>
</feature>
<proteinExistence type="predicted"/>
<dbReference type="PROSITE" id="PS00018">
    <property type="entry name" value="EF_HAND_1"/>
    <property type="match status" value="2"/>
</dbReference>
<dbReference type="SUPFAM" id="SSF47473">
    <property type="entry name" value="EF-hand"/>
    <property type="match status" value="1"/>
</dbReference>